<keyword evidence="12" id="KW-0472">Membrane</keyword>
<evidence type="ECO:0000256" key="4">
    <source>
        <dbReference type="ARBA" id="ARBA00022553"/>
    </source>
</evidence>
<evidence type="ECO:0000256" key="9">
    <source>
        <dbReference type="ARBA" id="ARBA00022963"/>
    </source>
</evidence>
<dbReference type="Pfam" id="PF01764">
    <property type="entry name" value="Lipase_3"/>
    <property type="match status" value="1"/>
</dbReference>
<evidence type="ECO:0000256" key="2">
    <source>
        <dbReference type="ARBA" id="ARBA00004651"/>
    </source>
</evidence>
<evidence type="ECO:0000313" key="18">
    <source>
        <dbReference type="Proteomes" id="UP000604046"/>
    </source>
</evidence>
<keyword evidence="8" id="KW-0106">Calcium</keyword>
<evidence type="ECO:0000256" key="10">
    <source>
        <dbReference type="ARBA" id="ARBA00022989"/>
    </source>
</evidence>
<dbReference type="EMBL" id="CAJNDS010000588">
    <property type="protein sequence ID" value="CAE7220866.1"/>
    <property type="molecule type" value="Genomic_DNA"/>
</dbReference>
<sequence>MVTTQGEGALGRFEFVAACEALLADSPGCASPADLHELFDVLDPQCTGQVSIGEFSRLLQAYQQAPKAVDAHAAAVRLLETRQPGPSPRSNLDLTAGPQTGTVLSPLAGLRAWLLQKNWIFQDLEAHLLHDPELSWCHARAAKTDLGREQAHRLLPAGTYKGAIGAKLTAQAWRIGSRRQAGTLTLDGGLRSQIRRRRSTVDKFREWRYAIAFALAAAGGVGLAFRRWRGRAGKTGFLVATAAGVGAWVAATKRWELKTITAEELIRVVFSGPTAELFSQLPEAIETLQGRLGADEVYISDKVEGNFAMLRRLIDLSCSDRRPYSEARALLDETGAASKDVPLAALEEGLKLLPYAEVTYEEADTLKEVCQERGHQVLVLEATSKPGKPAHFLCFDSEKKEAILSVRGTKTPADALTDLAGNIEERDLEAGKLYAHAGFLTSAESVLQRIIPPIRDLLAPLGYGLTVTGHSLGASTACLVTRLLRARMAGWSAQLASLRCVAFAPCPCMDATNAGLCAQSAEDEDPLILSFICNDDAVPRISMQNLGRLSLLGKGASVDEVISLATSKSSRETDQQLPGKLVVLHHVLGKDAETDEKDPPEASQASKDAGTSPGDWLAWLGSATDFPEIGYIELAPKGIANHMAANYREALAVVAASRGALLGGPRAELSWTEFAGRLLARVKTPWLTRRGAADIFAQLQVRSSSSQLGEVEAVVRVPDLVQALLGSEDFAMEAARRVVRIVSREARHRNQDVGKLCLAADVRRVGTLDLKQLSSVLSALCPQMLAEADIGLLFWRFSGSGGFSYDQLQADVRAEQSAAAEHLLLRGMPALIRQAASFEAAAKIQDSSRSGQLSGPQLRAALAQLDLGLSNQGGSGMSEVEEFAELVAGATKRKVEKFDYASLVPNGAWKGPTVEDAVANLCRSKSASKPASVDKRHLLSILFYKTAEASKKLGLSAQRAFDGLDRGGKGFLNAEDLRLAVLQIVGGDQSLTLKDLGLLPSARLSFGDFEKRLDFDFAPLSKHLAEVFADQPAVSESDFVDRLVQLAGLDKATVQNWLQLMYPSGCPSDGVARGSCEIFMATTPALVPASAGAVLRLQGLNVRAELMKDAEAAGTAGTMPAWVAFSRGRDLLKKLAAKDVDQLVKSVAEASAKYPTAGPQEVIAGARGQTESQAPLRAETLLICAESERVVEHVLEVSFKSVTGFRMAAEVFIRYNCHGTNCVADAPAAAQMDFSATHVFGLSGTDSLAKLFEGRDHAFTIQAWVAVAKDELRRPLAVAAVPAAELRSFLDSSTLERPRPEAVLGSQRKWSLNFTPVPITDPKLKKPPLEAVRGAVELVVHYSRRPNSDPQRIALPWNSSFAGRLVVCRKGVASVTCDDPEEAPSGLAPREEVAKPLPPPGSVVIKILIAGLQLQADALRGLVARCLQGQVLAAPGSVGGLASKAPKFFMRLCLFPGKPAMQVAGCGGWVESGVKPVPENLLAPSSLAKPGGVQINFDFAWSSPALEAGQAVQALQDGVVAMEVWIRHPAADLRLAERSIPLQALLEAVSPEESSELRLRTLQPAKVDLTASSAAFERDGKPLAHLLAGSVAELQLPNGPGTLSWLVEKPKTEPKKPLMAEYVVCLREILLSGDFVSHLASERLVPSHEPGRRNAGRFCHTCGTMLASDALYCRRCGRRSEDACRREFWDRDGTQTVGLPKELPLFYLELAEGFVSSWPSSSSSFRSAPVRGLLDGQGWVRINPGQDASLSLAGRFVLGGGSGEAGKNMDALVLTADKHKLGLRVVQLSSASDGQDSKAAAQADLLLPLGREVEGVPSMYFGGLLWVPLLHVAPENPCTRVVGRALLSLEVRRPSAAKELRLMRQLPLIPAGLYLPLYKDWEPPRAPTCTVPGPGVWPVESAVRALAGDDLWKRLSEAQVKPGVISSGAFQAAVQAAAEGSSSPLFRATSASGEPGTSGSTVQEDLPFLVATLAPIMADADLLVPFRQLLLWIGLRKLARLILPIARGLTQRLHQLELNGDAGLRGSSGAVSFASFQAVLQAELRRAGLADLPAALWQLISQRSEWLAGGHWHFDYIVFLWDLQAACGSEVALQGAVDGRDLRTASSAEQVAAPEVFFWPLRAEAQRPEPSTSPRSLPQERELPAPPALPRPQRGTHVGPPAGPPAPVPPPSLLPSLAGAGDGRTVPPQRFEARALSPSGPSRPTVPSALWDRQAPAPLASLSSPFQQLGVKNDVNETVLRAVSRLSDTELQLRSLSGSEEEQLQQLRARHQQNLESLGMLQKSMLIPSILPPDLPRESRESRELGTVPMQFSVPGASALLDLANASASASFPETRLTGLTGLGAGPLPPASDGFSSTPSPPASPQREPREPREPRAASLPAEAFTQTAGPLPPPSHWEDGESVGSGWASAVGTGRIQPTEDYLTQGRI</sequence>
<feature type="compositionally biased region" description="Basic and acidic residues" evidence="15">
    <location>
        <begin position="2367"/>
        <end position="2376"/>
    </location>
</feature>
<feature type="domain" description="EF-hand" evidence="16">
    <location>
        <begin position="30"/>
        <end position="65"/>
    </location>
</feature>
<keyword evidence="6" id="KW-0479">Metal-binding</keyword>
<keyword evidence="3" id="KW-1003">Cell membrane</keyword>
<feature type="region of interest" description="Disordered" evidence="15">
    <location>
        <begin position="592"/>
        <end position="612"/>
    </location>
</feature>
<dbReference type="Gene3D" id="3.40.50.1820">
    <property type="entry name" value="alpha/beta hydrolase"/>
    <property type="match status" value="1"/>
</dbReference>
<reference evidence="17" key="1">
    <citation type="submission" date="2021-02" db="EMBL/GenBank/DDBJ databases">
        <authorList>
            <person name="Dougan E. K."/>
            <person name="Rhodes N."/>
            <person name="Thang M."/>
            <person name="Chan C."/>
        </authorList>
    </citation>
    <scope>NUCLEOTIDE SEQUENCE</scope>
</reference>
<evidence type="ECO:0000256" key="3">
    <source>
        <dbReference type="ARBA" id="ARBA00022475"/>
    </source>
</evidence>
<protein>
    <recommendedName>
        <fullName evidence="14">sn-1-specific diacylglycerol lipase</fullName>
        <ecNumber evidence="14">3.1.1.116</ecNumber>
    </recommendedName>
</protein>
<evidence type="ECO:0000256" key="5">
    <source>
        <dbReference type="ARBA" id="ARBA00022692"/>
    </source>
</evidence>
<comment type="subcellular location">
    <subcellularLocation>
        <location evidence="2">Cell membrane</location>
        <topology evidence="2">Multi-pass membrane protein</topology>
    </subcellularLocation>
</comment>
<dbReference type="PROSITE" id="PS50222">
    <property type="entry name" value="EF_HAND_2"/>
    <property type="match status" value="1"/>
</dbReference>
<feature type="region of interest" description="Disordered" evidence="15">
    <location>
        <begin position="2340"/>
        <end position="2429"/>
    </location>
</feature>
<dbReference type="SUPFAM" id="SSF53474">
    <property type="entry name" value="alpha/beta-Hydrolases"/>
    <property type="match status" value="1"/>
</dbReference>
<feature type="region of interest" description="Disordered" evidence="15">
    <location>
        <begin position="2123"/>
        <end position="2187"/>
    </location>
</feature>
<name>A0A812K069_9DINO</name>
<keyword evidence="11" id="KW-0443">Lipid metabolism</keyword>
<comment type="catalytic activity">
    <reaction evidence="13">
        <text>a 1,2-diacyl-sn-glycerol + H2O = a 2-acylglycerol + a fatty acid + H(+)</text>
        <dbReference type="Rhea" id="RHEA:33275"/>
        <dbReference type="ChEBI" id="CHEBI:15377"/>
        <dbReference type="ChEBI" id="CHEBI:15378"/>
        <dbReference type="ChEBI" id="CHEBI:17389"/>
        <dbReference type="ChEBI" id="CHEBI:17815"/>
        <dbReference type="ChEBI" id="CHEBI:28868"/>
        <dbReference type="EC" id="3.1.1.116"/>
    </reaction>
    <physiologicalReaction direction="left-to-right" evidence="13">
        <dbReference type="Rhea" id="RHEA:33276"/>
    </physiologicalReaction>
</comment>
<dbReference type="Proteomes" id="UP000604046">
    <property type="component" value="Unassembled WGS sequence"/>
</dbReference>
<organism evidence="17 18">
    <name type="scientific">Symbiodinium natans</name>
    <dbReference type="NCBI Taxonomy" id="878477"/>
    <lineage>
        <taxon>Eukaryota</taxon>
        <taxon>Sar</taxon>
        <taxon>Alveolata</taxon>
        <taxon>Dinophyceae</taxon>
        <taxon>Suessiales</taxon>
        <taxon>Symbiodiniaceae</taxon>
        <taxon>Symbiodinium</taxon>
    </lineage>
</organism>
<evidence type="ECO:0000256" key="6">
    <source>
        <dbReference type="ARBA" id="ARBA00022723"/>
    </source>
</evidence>
<dbReference type="PANTHER" id="PTHR45792">
    <property type="entry name" value="DIACYLGLYCEROL LIPASE HOMOLOG-RELATED"/>
    <property type="match status" value="1"/>
</dbReference>
<keyword evidence="5" id="KW-0812">Transmembrane</keyword>
<evidence type="ECO:0000256" key="8">
    <source>
        <dbReference type="ARBA" id="ARBA00022837"/>
    </source>
</evidence>
<evidence type="ECO:0000256" key="1">
    <source>
        <dbReference type="ARBA" id="ARBA00001913"/>
    </source>
</evidence>
<keyword evidence="4" id="KW-0597">Phosphoprotein</keyword>
<evidence type="ECO:0000256" key="11">
    <source>
        <dbReference type="ARBA" id="ARBA00023098"/>
    </source>
</evidence>
<dbReference type="InterPro" id="IPR052214">
    <property type="entry name" value="DAG_Lipase-Related"/>
</dbReference>
<dbReference type="SUPFAM" id="SSF47473">
    <property type="entry name" value="EF-hand"/>
    <property type="match status" value="3"/>
</dbReference>
<evidence type="ECO:0000259" key="16">
    <source>
        <dbReference type="PROSITE" id="PS50222"/>
    </source>
</evidence>
<comment type="caution">
    <text evidence="17">The sequence shown here is derived from an EMBL/GenBank/DDBJ whole genome shotgun (WGS) entry which is preliminary data.</text>
</comment>
<dbReference type="InterPro" id="IPR002921">
    <property type="entry name" value="Fungal_lipase-type"/>
</dbReference>
<dbReference type="OrthoDB" id="432814at2759"/>
<evidence type="ECO:0000256" key="7">
    <source>
        <dbReference type="ARBA" id="ARBA00022801"/>
    </source>
</evidence>
<accession>A0A812K069</accession>
<comment type="cofactor">
    <cofactor evidence="1">
        <name>Ca(2+)</name>
        <dbReference type="ChEBI" id="CHEBI:29108"/>
    </cofactor>
</comment>
<evidence type="ECO:0000256" key="14">
    <source>
        <dbReference type="ARBA" id="ARBA00026104"/>
    </source>
</evidence>
<keyword evidence="10" id="KW-1133">Transmembrane helix</keyword>
<dbReference type="CDD" id="cd00519">
    <property type="entry name" value="Lipase_3"/>
    <property type="match status" value="1"/>
</dbReference>
<evidence type="ECO:0000256" key="12">
    <source>
        <dbReference type="ARBA" id="ARBA00023136"/>
    </source>
</evidence>
<proteinExistence type="predicted"/>
<evidence type="ECO:0000256" key="13">
    <source>
        <dbReference type="ARBA" id="ARBA00024531"/>
    </source>
</evidence>
<evidence type="ECO:0000256" key="15">
    <source>
        <dbReference type="SAM" id="MobiDB-lite"/>
    </source>
</evidence>
<dbReference type="EC" id="3.1.1.116" evidence="14"/>
<dbReference type="GO" id="GO:0016298">
    <property type="term" value="F:lipase activity"/>
    <property type="evidence" value="ECO:0007669"/>
    <property type="project" value="TreeGrafter"/>
</dbReference>
<dbReference type="GO" id="GO:0005886">
    <property type="term" value="C:plasma membrane"/>
    <property type="evidence" value="ECO:0007669"/>
    <property type="project" value="UniProtKB-SubCell"/>
</dbReference>
<dbReference type="InterPro" id="IPR029058">
    <property type="entry name" value="AB_hydrolase_fold"/>
</dbReference>
<feature type="compositionally biased region" description="Pro residues" evidence="15">
    <location>
        <begin position="2161"/>
        <end position="2173"/>
    </location>
</feature>
<keyword evidence="9" id="KW-0442">Lipid degradation</keyword>
<dbReference type="GO" id="GO:0016042">
    <property type="term" value="P:lipid catabolic process"/>
    <property type="evidence" value="ECO:0007669"/>
    <property type="project" value="UniProtKB-KW"/>
</dbReference>
<keyword evidence="7" id="KW-0378">Hydrolase</keyword>
<dbReference type="InterPro" id="IPR002048">
    <property type="entry name" value="EF_hand_dom"/>
</dbReference>
<keyword evidence="18" id="KW-1185">Reference proteome</keyword>
<gene>
    <name evidence="17" type="primary">DAGLA</name>
    <name evidence="17" type="ORF">SNAT2548_LOCUS8095</name>
</gene>
<evidence type="ECO:0000313" key="17">
    <source>
        <dbReference type="EMBL" id="CAE7220866.1"/>
    </source>
</evidence>
<dbReference type="InterPro" id="IPR011992">
    <property type="entry name" value="EF-hand-dom_pair"/>
</dbReference>
<dbReference type="GO" id="GO:0005509">
    <property type="term" value="F:calcium ion binding"/>
    <property type="evidence" value="ECO:0007669"/>
    <property type="project" value="InterPro"/>
</dbReference>
<dbReference type="PANTHER" id="PTHR45792:SF8">
    <property type="entry name" value="DIACYLGLYCEROL LIPASE-ALPHA"/>
    <property type="match status" value="1"/>
</dbReference>